<dbReference type="HOGENOM" id="CLU_097527_0_0_5"/>
<sequence>MTRFHPPAPALFRARLRAFLAETRGTVAVESIILLPVVIWTYVAMFSFFDMLRMKSVNQKAAFTIADAYSRETQKIDDTFVNSSYTLFTELTRVNNAAMRVSVLSFDEDTDKYTVKWSKRRGNGSVAALTDNTVNQMRTQLPEVSSGDEFILLETWNDYMLPFKIGMDDFKMKSLVFMNPRFADQLKWDDGTPS</sequence>
<dbReference type="AlphaFoldDB" id="A3U208"/>
<dbReference type="RefSeq" id="WP_009804445.1">
    <property type="nucleotide sequence ID" value="NZ_CH724131.1"/>
</dbReference>
<keyword evidence="1" id="KW-1133">Transmembrane helix</keyword>
<keyword evidence="3" id="KW-1185">Reference proteome</keyword>
<evidence type="ECO:0000313" key="2">
    <source>
        <dbReference type="EMBL" id="EAQ01942.1"/>
    </source>
</evidence>
<name>A3U208_PSEBH</name>
<evidence type="ECO:0000256" key="1">
    <source>
        <dbReference type="SAM" id="Phobius"/>
    </source>
</evidence>
<dbReference type="STRING" id="252305.OB2597_00955"/>
<evidence type="ECO:0000313" key="3">
    <source>
        <dbReference type="Proteomes" id="UP000004318"/>
    </source>
</evidence>
<reference evidence="2 3" key="1">
    <citation type="journal article" date="2010" name="J. Bacteriol.">
        <title>Genome sequences of Oceanicola granulosus HTCC2516(T) and Oceanicola batsensis HTCC2597(TDelta).</title>
        <authorList>
            <person name="Thrash J.C."/>
            <person name="Cho J.C."/>
            <person name="Vergin K.L."/>
            <person name="Giovannoni S.J."/>
        </authorList>
    </citation>
    <scope>NUCLEOTIDE SEQUENCE [LARGE SCALE GENOMIC DNA]</scope>
    <source>
        <strain evidence="3">ATCC BAA-863 / DSM 15984 / KCTC 12145 / HTCC2597</strain>
    </source>
</reference>
<keyword evidence="1" id="KW-0472">Membrane</keyword>
<comment type="caution">
    <text evidence="2">The sequence shown here is derived from an EMBL/GenBank/DDBJ whole genome shotgun (WGS) entry which is preliminary data.</text>
</comment>
<dbReference type="OrthoDB" id="7876207at2"/>
<dbReference type="EMBL" id="AAMO01000010">
    <property type="protein sequence ID" value="EAQ01942.1"/>
    <property type="molecule type" value="Genomic_DNA"/>
</dbReference>
<dbReference type="Proteomes" id="UP000004318">
    <property type="component" value="Unassembled WGS sequence"/>
</dbReference>
<feature type="transmembrane region" description="Helical" evidence="1">
    <location>
        <begin position="32"/>
        <end position="52"/>
    </location>
</feature>
<evidence type="ECO:0008006" key="4">
    <source>
        <dbReference type="Google" id="ProtNLM"/>
    </source>
</evidence>
<gene>
    <name evidence="2" type="ORF">OB2597_00955</name>
</gene>
<dbReference type="eggNOG" id="COG4961">
    <property type="taxonomic scope" value="Bacteria"/>
</dbReference>
<organism evidence="2 3">
    <name type="scientific">Pseudooceanicola batsensis (strain ATCC BAA-863 / DSM 15984 / KCTC 12145 / HTCC2597)</name>
    <name type="common">Oceanicola batsensis</name>
    <dbReference type="NCBI Taxonomy" id="252305"/>
    <lineage>
        <taxon>Bacteria</taxon>
        <taxon>Pseudomonadati</taxon>
        <taxon>Pseudomonadota</taxon>
        <taxon>Alphaproteobacteria</taxon>
        <taxon>Rhodobacterales</taxon>
        <taxon>Paracoccaceae</taxon>
        <taxon>Pseudooceanicola</taxon>
    </lineage>
</organism>
<protein>
    <recommendedName>
        <fullName evidence="4">Flp pilus assembly protein TadG</fullName>
    </recommendedName>
</protein>
<accession>A3U208</accession>
<proteinExistence type="predicted"/>
<keyword evidence="1" id="KW-0812">Transmembrane</keyword>